<dbReference type="AlphaFoldDB" id="A0A8S1U2B4"/>
<sequence>MNIFDIQSQTSQCYHRPNQIYRKRTYKQVGQYKIYSLSRTSSKVNPSPSFKEMKPIISEDKALNSSCYCSDCGGKISKKLLTKYDKDQHQLDNKFKNLDLDKIPKNLDSHILSSANPSIHIASNGSKKKIKYKPFNHLLQMVHVKSVLSKLVNSKPIKQQQQVFQSSPQTISEFTQKTQNLKTSISKDIQSPLIGQRLKTEPIIQHQQQLSPIDTKKFYYPRISRISQIAATGLLNLNLSERTEIKPVNHKLIVLTSRYKSPDIQQVRTLSQRIQSTYLKKSDLKLKDNNKRQN</sequence>
<dbReference type="Proteomes" id="UP000689195">
    <property type="component" value="Unassembled WGS sequence"/>
</dbReference>
<keyword evidence="2" id="KW-1185">Reference proteome</keyword>
<protein>
    <submittedName>
        <fullName evidence="1">Uncharacterized protein</fullName>
    </submittedName>
</protein>
<organism evidence="1 2">
    <name type="scientific">Paramecium pentaurelia</name>
    <dbReference type="NCBI Taxonomy" id="43138"/>
    <lineage>
        <taxon>Eukaryota</taxon>
        <taxon>Sar</taxon>
        <taxon>Alveolata</taxon>
        <taxon>Ciliophora</taxon>
        <taxon>Intramacronucleata</taxon>
        <taxon>Oligohymenophorea</taxon>
        <taxon>Peniculida</taxon>
        <taxon>Parameciidae</taxon>
        <taxon>Paramecium</taxon>
    </lineage>
</organism>
<name>A0A8S1U2B4_9CILI</name>
<evidence type="ECO:0000313" key="1">
    <source>
        <dbReference type="EMBL" id="CAD8157559.1"/>
    </source>
</evidence>
<gene>
    <name evidence="1" type="ORF">PPENT_87.1.T0300230</name>
</gene>
<comment type="caution">
    <text evidence="1">The sequence shown here is derived from an EMBL/GenBank/DDBJ whole genome shotgun (WGS) entry which is preliminary data.</text>
</comment>
<accession>A0A8S1U2B4</accession>
<reference evidence="1" key="1">
    <citation type="submission" date="2021-01" db="EMBL/GenBank/DDBJ databases">
        <authorList>
            <consortium name="Genoscope - CEA"/>
            <person name="William W."/>
        </authorList>
    </citation>
    <scope>NUCLEOTIDE SEQUENCE</scope>
</reference>
<proteinExistence type="predicted"/>
<dbReference type="EMBL" id="CAJJDO010000030">
    <property type="protein sequence ID" value="CAD8157559.1"/>
    <property type="molecule type" value="Genomic_DNA"/>
</dbReference>
<evidence type="ECO:0000313" key="2">
    <source>
        <dbReference type="Proteomes" id="UP000689195"/>
    </source>
</evidence>